<evidence type="ECO:0000256" key="7">
    <source>
        <dbReference type="SAM" id="MobiDB-lite"/>
    </source>
</evidence>
<comment type="catalytic activity">
    <reaction evidence="5">
        <text>a 4-saturated-(3S)-3-hydroxyacyl-CoA = a (3E)-enoyl-CoA + H2O</text>
        <dbReference type="Rhea" id="RHEA:20724"/>
        <dbReference type="ChEBI" id="CHEBI:15377"/>
        <dbReference type="ChEBI" id="CHEBI:58521"/>
        <dbReference type="ChEBI" id="CHEBI:137480"/>
        <dbReference type="EC" id="4.2.1.17"/>
    </reaction>
</comment>
<protein>
    <recommendedName>
        <fullName evidence="2">enoyl-CoA hydratase</fullName>
        <ecNumber evidence="2">4.2.1.17</ecNumber>
    </recommendedName>
</protein>
<dbReference type="FunFam" id="3.90.226.10:FF:000009">
    <property type="entry name" value="Carnitinyl-CoA dehydratase"/>
    <property type="match status" value="1"/>
</dbReference>
<evidence type="ECO:0000256" key="6">
    <source>
        <dbReference type="RuleBase" id="RU003707"/>
    </source>
</evidence>
<name>A0A1H1QEN7_9MICO</name>
<dbReference type="SUPFAM" id="SSF52096">
    <property type="entry name" value="ClpP/crotonase"/>
    <property type="match status" value="1"/>
</dbReference>
<dbReference type="Gene3D" id="1.10.12.10">
    <property type="entry name" value="Lyase 2-enoyl-coa Hydratase, Chain A, domain 2"/>
    <property type="match status" value="1"/>
</dbReference>
<gene>
    <name evidence="8" type="ORF">SAMN04489752_1233</name>
</gene>
<feature type="region of interest" description="Disordered" evidence="7">
    <location>
        <begin position="239"/>
        <end position="261"/>
    </location>
</feature>
<dbReference type="PANTHER" id="PTHR11941:SF54">
    <property type="entry name" value="ENOYL-COA HYDRATASE, MITOCHONDRIAL"/>
    <property type="match status" value="1"/>
</dbReference>
<comment type="catalytic activity">
    <reaction evidence="4">
        <text>a (3S)-3-hydroxyacyl-CoA = a (2E)-enoyl-CoA + H2O</text>
        <dbReference type="Rhea" id="RHEA:16105"/>
        <dbReference type="ChEBI" id="CHEBI:15377"/>
        <dbReference type="ChEBI" id="CHEBI:57318"/>
        <dbReference type="ChEBI" id="CHEBI:58856"/>
        <dbReference type="EC" id="4.2.1.17"/>
    </reaction>
</comment>
<dbReference type="Gene3D" id="3.90.226.10">
    <property type="entry name" value="2-enoyl-CoA Hydratase, Chain A, domain 1"/>
    <property type="match status" value="1"/>
</dbReference>
<proteinExistence type="inferred from homology"/>
<dbReference type="STRING" id="1136497.SAMN04489752_1233"/>
<keyword evidence="9" id="KW-1185">Reference proteome</keyword>
<feature type="compositionally biased region" description="Basic and acidic residues" evidence="7">
    <location>
        <begin position="251"/>
        <end position="261"/>
    </location>
</feature>
<reference evidence="9" key="1">
    <citation type="submission" date="2016-10" db="EMBL/GenBank/DDBJ databases">
        <authorList>
            <person name="Varghese N."/>
            <person name="Submissions S."/>
        </authorList>
    </citation>
    <scope>NUCLEOTIDE SEQUENCE [LARGE SCALE GENOMIC DNA]</scope>
    <source>
        <strain evidence="9">DSM 23676</strain>
    </source>
</reference>
<evidence type="ECO:0000313" key="9">
    <source>
        <dbReference type="Proteomes" id="UP000199597"/>
    </source>
</evidence>
<evidence type="ECO:0000256" key="4">
    <source>
        <dbReference type="ARBA" id="ARBA00023709"/>
    </source>
</evidence>
<dbReference type="EMBL" id="LT629766">
    <property type="protein sequence ID" value="SDS21757.1"/>
    <property type="molecule type" value="Genomic_DNA"/>
</dbReference>
<dbReference type="GO" id="GO:0004300">
    <property type="term" value="F:enoyl-CoA hydratase activity"/>
    <property type="evidence" value="ECO:0007669"/>
    <property type="project" value="UniProtKB-EC"/>
</dbReference>
<sequence length="261" mass="27492">MTAPVTVETIGTTALITLDRPKANAVDVPTSLALYAAFSEFEADPQLRVAVLTGGGTRFFSAGWDLKAAAEGEAVDADHGPGGFAGLTEYFTRTKPIIAAVNGLAFGGGFELALAADLIVASSEAEFALTEVQLGMIADSGGVLRLPKLLPMAVALEMLMTGRRMGAAEAERWGLTNRTVEPSEVVSSALELAEDVGNGAPLALQAIREVVSATQTLDVEEGFALMRSGRLDRYQKMLSSADSREGSQAFAEKREPVWQGR</sequence>
<evidence type="ECO:0000256" key="1">
    <source>
        <dbReference type="ARBA" id="ARBA00005254"/>
    </source>
</evidence>
<evidence type="ECO:0000313" key="8">
    <source>
        <dbReference type="EMBL" id="SDS21757.1"/>
    </source>
</evidence>
<dbReference type="InterPro" id="IPR014748">
    <property type="entry name" value="Enoyl-CoA_hydra_C"/>
</dbReference>
<dbReference type="CDD" id="cd06558">
    <property type="entry name" value="crotonase-like"/>
    <property type="match status" value="1"/>
</dbReference>
<dbReference type="PROSITE" id="PS00166">
    <property type="entry name" value="ENOYL_COA_HYDRATASE"/>
    <property type="match status" value="1"/>
</dbReference>
<evidence type="ECO:0000256" key="3">
    <source>
        <dbReference type="ARBA" id="ARBA00023239"/>
    </source>
</evidence>
<evidence type="ECO:0000256" key="2">
    <source>
        <dbReference type="ARBA" id="ARBA00012076"/>
    </source>
</evidence>
<dbReference type="OrthoDB" id="8452484at2"/>
<evidence type="ECO:0000256" key="5">
    <source>
        <dbReference type="ARBA" id="ARBA00023717"/>
    </source>
</evidence>
<organism evidence="8 9">
    <name type="scientific">Brevibacterium siliguriense</name>
    <dbReference type="NCBI Taxonomy" id="1136497"/>
    <lineage>
        <taxon>Bacteria</taxon>
        <taxon>Bacillati</taxon>
        <taxon>Actinomycetota</taxon>
        <taxon>Actinomycetes</taxon>
        <taxon>Micrococcales</taxon>
        <taxon>Brevibacteriaceae</taxon>
        <taxon>Brevibacterium</taxon>
    </lineage>
</organism>
<dbReference type="PANTHER" id="PTHR11941">
    <property type="entry name" value="ENOYL-COA HYDRATASE-RELATED"/>
    <property type="match status" value="1"/>
</dbReference>
<dbReference type="InterPro" id="IPR001753">
    <property type="entry name" value="Enoyl-CoA_hydra/iso"/>
</dbReference>
<accession>A0A1H1QEN7</accession>
<dbReference type="InterPro" id="IPR029045">
    <property type="entry name" value="ClpP/crotonase-like_dom_sf"/>
</dbReference>
<dbReference type="Proteomes" id="UP000199597">
    <property type="component" value="Chromosome I"/>
</dbReference>
<dbReference type="InterPro" id="IPR018376">
    <property type="entry name" value="Enoyl-CoA_hyd/isom_CS"/>
</dbReference>
<dbReference type="EC" id="4.2.1.17" evidence="2"/>
<dbReference type="Pfam" id="PF00378">
    <property type="entry name" value="ECH_1"/>
    <property type="match status" value="1"/>
</dbReference>
<dbReference type="GO" id="GO:0006635">
    <property type="term" value="P:fatty acid beta-oxidation"/>
    <property type="evidence" value="ECO:0007669"/>
    <property type="project" value="TreeGrafter"/>
</dbReference>
<comment type="similarity">
    <text evidence="1 6">Belongs to the enoyl-CoA hydratase/isomerase family.</text>
</comment>
<keyword evidence="3" id="KW-0456">Lyase</keyword>
<dbReference type="AlphaFoldDB" id="A0A1H1QEN7"/>